<evidence type="ECO:0000313" key="2">
    <source>
        <dbReference type="Proteomes" id="UP000199452"/>
    </source>
</evidence>
<dbReference type="EMBL" id="FMYP01000005">
    <property type="protein sequence ID" value="SDB87575.1"/>
    <property type="molecule type" value="Genomic_DNA"/>
</dbReference>
<sequence>MDRNEQDSGTPIWLSEEKFNALQKKAHYQVLIHTKNNLFFVPVPKLATTFSHQVVVINENTGIPEQVYYNQITQIVVDGKHYIVQATLSDNHFLNAYRWLIYLFFSKKTKK</sequence>
<accession>A0A1G6H0X2</accession>
<dbReference type="RefSeq" id="WP_125869742.1">
    <property type="nucleotide sequence ID" value="NZ_FMYP01000005.1"/>
</dbReference>
<organism evidence="1 2">
    <name type="scientific">Williamwhitmania taraxaci</name>
    <dbReference type="NCBI Taxonomy" id="1640674"/>
    <lineage>
        <taxon>Bacteria</taxon>
        <taxon>Pseudomonadati</taxon>
        <taxon>Bacteroidota</taxon>
        <taxon>Bacteroidia</taxon>
        <taxon>Bacteroidales</taxon>
        <taxon>Williamwhitmaniaceae</taxon>
        <taxon>Williamwhitmania</taxon>
    </lineage>
</organism>
<dbReference type="AlphaFoldDB" id="A0A1G6H0X2"/>
<proteinExistence type="predicted"/>
<name>A0A1G6H0X2_9BACT</name>
<dbReference type="Proteomes" id="UP000199452">
    <property type="component" value="Unassembled WGS sequence"/>
</dbReference>
<reference evidence="1 2" key="1">
    <citation type="submission" date="2016-09" db="EMBL/GenBank/DDBJ databases">
        <authorList>
            <person name="Capua I."/>
            <person name="De Benedictis P."/>
            <person name="Joannis T."/>
            <person name="Lombin L.H."/>
            <person name="Cattoli G."/>
        </authorList>
    </citation>
    <scope>NUCLEOTIDE SEQUENCE [LARGE SCALE GENOMIC DNA]</scope>
    <source>
        <strain evidence="1 2">A7P-90m</strain>
    </source>
</reference>
<gene>
    <name evidence="1" type="ORF">SAMN05216323_100583</name>
</gene>
<protein>
    <submittedName>
        <fullName evidence="1">Uncharacterized protein</fullName>
    </submittedName>
</protein>
<evidence type="ECO:0000313" key="1">
    <source>
        <dbReference type="EMBL" id="SDB87575.1"/>
    </source>
</evidence>
<keyword evidence="2" id="KW-1185">Reference proteome</keyword>